<dbReference type="InterPro" id="IPR002847">
    <property type="entry name" value="F420-0_gamma-glut_ligase-dom"/>
</dbReference>
<accession>A0A7J2U2H3</accession>
<dbReference type="Gene3D" id="3.30.1330.100">
    <property type="entry name" value="CofE-like"/>
    <property type="match status" value="2"/>
</dbReference>
<dbReference type="Gene3D" id="3.90.1660.10">
    <property type="entry name" value="CofE-like domain"/>
    <property type="match status" value="2"/>
</dbReference>
<evidence type="ECO:0000259" key="1">
    <source>
        <dbReference type="Pfam" id="PF01996"/>
    </source>
</evidence>
<dbReference type="AlphaFoldDB" id="A0A7J2U2H3"/>
<dbReference type="SUPFAM" id="SSF144010">
    <property type="entry name" value="CofE-like"/>
    <property type="match status" value="1"/>
</dbReference>
<dbReference type="PANTHER" id="PTHR47917">
    <property type="match status" value="1"/>
</dbReference>
<reference evidence="2" key="1">
    <citation type="journal article" date="2020" name="mSystems">
        <title>Genome- and Community-Level Interaction Insights into Carbon Utilization and Element Cycling Functions of Hydrothermarchaeota in Hydrothermal Sediment.</title>
        <authorList>
            <person name="Zhou Z."/>
            <person name="Liu Y."/>
            <person name="Xu W."/>
            <person name="Pan J."/>
            <person name="Luo Z.H."/>
            <person name="Li M."/>
        </authorList>
    </citation>
    <scope>NUCLEOTIDE SEQUENCE [LARGE SCALE GENOMIC DNA]</scope>
    <source>
        <strain evidence="2">SpSt-125</strain>
    </source>
</reference>
<dbReference type="EMBL" id="DSEU01000014">
    <property type="protein sequence ID" value="HEM66443.1"/>
    <property type="molecule type" value="Genomic_DNA"/>
</dbReference>
<organism evidence="2">
    <name type="scientific">Ignisphaera aggregans</name>
    <dbReference type="NCBI Taxonomy" id="334771"/>
    <lineage>
        <taxon>Archaea</taxon>
        <taxon>Thermoproteota</taxon>
        <taxon>Thermoprotei</taxon>
        <taxon>Desulfurococcales</taxon>
        <taxon>Desulfurococcaceae</taxon>
        <taxon>Ignisphaera</taxon>
    </lineage>
</organism>
<feature type="domain" description="Coenzyme F420:L-glutamate ligase-like" evidence="1">
    <location>
        <begin position="8"/>
        <end position="253"/>
    </location>
</feature>
<dbReference type="GO" id="GO:0052618">
    <property type="term" value="F:coenzyme F420-0:L-glutamate ligase activity"/>
    <property type="evidence" value="ECO:0007669"/>
    <property type="project" value="TreeGrafter"/>
</dbReference>
<proteinExistence type="predicted"/>
<name>A0A7J2U2H3_9CREN</name>
<evidence type="ECO:0000313" key="2">
    <source>
        <dbReference type="EMBL" id="HEM66443.1"/>
    </source>
</evidence>
<dbReference type="Pfam" id="PF01996">
    <property type="entry name" value="F420_ligase"/>
    <property type="match status" value="1"/>
</dbReference>
<sequence>MGRVEIIGLKMCVVEELCNIAEEILNAARLQGVDVVDGNVVVVTDKLVSKCLGRVVKVDDVKPSRKALRLASKTGLDARFVELVLRNCDDVLAVVPIKRLADEGLVNLKPLAGDVEAMRRLLDEYPVFFITLREGMLWSDSGVDSSNLPPGCYAIPVENHDEVAKMIRDSIREATGRRVAVVICDTELFLGGSLDFARGSWGIDPVDRCFGCRDLYGNPKYGGVDIVVHEICSATSLLFKQAAEGVPVAIVRGLRYRECGLRDALPRIRICRVIREVFVESLRVLGVKQLLKLIYSL</sequence>
<gene>
    <name evidence="2" type="ORF">ENO26_02565</name>
</gene>
<protein>
    <submittedName>
        <fullName evidence="2">F420-dependent oxidoreductase</fullName>
    </submittedName>
</protein>
<comment type="caution">
    <text evidence="2">The sequence shown here is derived from an EMBL/GenBank/DDBJ whole genome shotgun (WGS) entry which is preliminary data.</text>
</comment>
<dbReference type="PANTHER" id="PTHR47917:SF1">
    <property type="entry name" value="COENZYME F420:L-GLUTAMATE LIGASE"/>
    <property type="match status" value="1"/>
</dbReference>